<dbReference type="Pfam" id="PF02897">
    <property type="entry name" value="Peptidase_S9_N"/>
    <property type="match status" value="1"/>
</dbReference>
<accession>A0A831WBS8</accession>
<dbReference type="EC" id="3.4.21.26" evidence="3"/>
<dbReference type="Gene3D" id="3.40.50.1820">
    <property type="entry name" value="alpha/beta hydrolase"/>
    <property type="match status" value="1"/>
</dbReference>
<evidence type="ECO:0000259" key="8">
    <source>
        <dbReference type="Pfam" id="PF02897"/>
    </source>
</evidence>
<evidence type="ECO:0000256" key="5">
    <source>
        <dbReference type="ARBA" id="ARBA00022801"/>
    </source>
</evidence>
<dbReference type="Proteomes" id="UP000886339">
    <property type="component" value="Unassembled WGS sequence"/>
</dbReference>
<comment type="catalytic activity">
    <reaction evidence="1">
        <text>Hydrolysis of Pro-|-Xaa &gt;&gt; Ala-|-Xaa in oligopeptides.</text>
        <dbReference type="EC" id="3.4.21.26"/>
    </reaction>
</comment>
<dbReference type="EMBL" id="DRLF01000278">
    <property type="protein sequence ID" value="HEC06770.1"/>
    <property type="molecule type" value="Genomic_DNA"/>
</dbReference>
<keyword evidence="4" id="KW-0645">Protease</keyword>
<dbReference type="GO" id="GO:0006508">
    <property type="term" value="P:proteolysis"/>
    <property type="evidence" value="ECO:0007669"/>
    <property type="project" value="UniProtKB-KW"/>
</dbReference>
<dbReference type="FunFam" id="3.40.50.1820:FF:000005">
    <property type="entry name" value="Prolyl endopeptidase"/>
    <property type="match status" value="1"/>
</dbReference>
<dbReference type="Gene3D" id="2.130.10.120">
    <property type="entry name" value="Prolyl oligopeptidase, N-terminal domain"/>
    <property type="match status" value="1"/>
</dbReference>
<evidence type="ECO:0000256" key="4">
    <source>
        <dbReference type="ARBA" id="ARBA00022670"/>
    </source>
</evidence>
<gene>
    <name evidence="9" type="ORF">ENJ12_07960</name>
</gene>
<keyword evidence="5" id="KW-0378">Hydrolase</keyword>
<dbReference type="PROSITE" id="PS00708">
    <property type="entry name" value="PRO_ENDOPEP_SER"/>
    <property type="match status" value="1"/>
</dbReference>
<dbReference type="InterPro" id="IPR002470">
    <property type="entry name" value="Peptidase_S9A"/>
</dbReference>
<name>A0A831WBS8_9GAMM</name>
<comment type="similarity">
    <text evidence="2">Belongs to the peptidase S9A family.</text>
</comment>
<proteinExistence type="inferred from homology"/>
<dbReference type="InterPro" id="IPR023302">
    <property type="entry name" value="Pept_S9A_N"/>
</dbReference>
<dbReference type="GO" id="GO:0070012">
    <property type="term" value="F:oligopeptidase activity"/>
    <property type="evidence" value="ECO:0007669"/>
    <property type="project" value="TreeGrafter"/>
</dbReference>
<dbReference type="PANTHER" id="PTHR42881">
    <property type="entry name" value="PROLYL ENDOPEPTIDASE"/>
    <property type="match status" value="1"/>
</dbReference>
<dbReference type="AlphaFoldDB" id="A0A831WBS8"/>
<evidence type="ECO:0000313" key="9">
    <source>
        <dbReference type="EMBL" id="HEC06770.1"/>
    </source>
</evidence>
<evidence type="ECO:0000259" key="7">
    <source>
        <dbReference type="Pfam" id="PF00326"/>
    </source>
</evidence>
<keyword evidence="6" id="KW-0720">Serine protease</keyword>
<dbReference type="InterPro" id="IPR029058">
    <property type="entry name" value="AB_hydrolase_fold"/>
</dbReference>
<reference evidence="9" key="1">
    <citation type="journal article" date="2020" name="mSystems">
        <title>Genome- and Community-Level Interaction Insights into Carbon Utilization and Element Cycling Functions of Hydrothermarchaeota in Hydrothermal Sediment.</title>
        <authorList>
            <person name="Zhou Z."/>
            <person name="Liu Y."/>
            <person name="Xu W."/>
            <person name="Pan J."/>
            <person name="Luo Z.H."/>
            <person name="Li M."/>
        </authorList>
    </citation>
    <scope>NUCLEOTIDE SEQUENCE [LARGE SCALE GENOMIC DNA]</scope>
    <source>
        <strain evidence="9">HyVt-458</strain>
    </source>
</reference>
<comment type="caution">
    <text evidence="9">The sequence shown here is derived from an EMBL/GenBank/DDBJ whole genome shotgun (WGS) entry which is preliminary data.</text>
</comment>
<sequence>MDSQPISYPDARKVNHIDTYHGVKVHDPYRWLENLDSRETRSWIEAENRLTRTWLEKFPERESIRKRLTELWNYERYSVPYKVAGRYFFSRNDGLQNQAIVYTLHNLSDEPTVLIDPNRLSKDGTVALKGSAVSPDGRFYAYAIADAGSDWTEWHVRDIDTRKDLDDRLEWIKFSGVSWTADSKGFYYSRYDAPEGGDKLKEVNYFPKLYYHRLGDPQEKDKLIYHSPDHKDWSFNGIATEDGRYLLIEVGRGTEDKNLLYFQDLQHPETGIRPVIESWQASYEYLGNQGSRFWFLSNDHAPRGRILEIDLDHPERKHWKEMLAESKDTIETATMVSDSFIVTYLHDAWHRILIKPVEGKARELKLPGIGSAGGFYGKQHDRETFYSWTSFNTPARIYHLDLETGKSTLFKRPAVKFNPDDYVTRQVFYNSKDGTRVPMFITHKKGLKLDGNNPTLLYGYGGFNISLTPYFSVTNLVWMEMGGVYAVPSLRGGGEYGKAWHEAGTKTHKQNVFDDFIAAAEWLIADRYTSPAHLGISGGSNGGLLVAATLLQRPDLFAAAVPAVGVLDMLRFNKFTIGWAWESDYGSPENEAEFKALYAYSPYHNVKPGVRYPATLVMTADHDDRVYPAHSFKFTAALQAAQAGPAPILIRIETRAGHGAGTPTSKRIEEAADKLAFLRYFLK</sequence>
<evidence type="ECO:0000256" key="3">
    <source>
        <dbReference type="ARBA" id="ARBA00011897"/>
    </source>
</evidence>
<dbReference type="GO" id="GO:0004252">
    <property type="term" value="F:serine-type endopeptidase activity"/>
    <property type="evidence" value="ECO:0007669"/>
    <property type="project" value="UniProtKB-EC"/>
</dbReference>
<evidence type="ECO:0000256" key="2">
    <source>
        <dbReference type="ARBA" id="ARBA00005228"/>
    </source>
</evidence>
<dbReference type="GO" id="GO:0005829">
    <property type="term" value="C:cytosol"/>
    <property type="evidence" value="ECO:0007669"/>
    <property type="project" value="TreeGrafter"/>
</dbReference>
<protein>
    <recommendedName>
        <fullName evidence="3">prolyl oligopeptidase</fullName>
        <ecNumber evidence="3">3.4.21.26</ecNumber>
    </recommendedName>
</protein>
<dbReference type="InterPro" id="IPR002471">
    <property type="entry name" value="Pept_S9_AS"/>
</dbReference>
<dbReference type="InterPro" id="IPR001375">
    <property type="entry name" value="Peptidase_S9_cat"/>
</dbReference>
<dbReference type="FunFam" id="2.130.10.120:FF:000001">
    <property type="entry name" value="Prolyl endopeptidase"/>
    <property type="match status" value="1"/>
</dbReference>
<dbReference type="SUPFAM" id="SSF53474">
    <property type="entry name" value="alpha/beta-Hydrolases"/>
    <property type="match status" value="1"/>
</dbReference>
<dbReference type="SUPFAM" id="SSF50993">
    <property type="entry name" value="Peptidase/esterase 'gauge' domain"/>
    <property type="match status" value="1"/>
</dbReference>
<dbReference type="PRINTS" id="PR00862">
    <property type="entry name" value="PROLIGOPTASE"/>
</dbReference>
<organism evidence="9">
    <name type="scientific">Thiolapillus brandeum</name>
    <dbReference type="NCBI Taxonomy" id="1076588"/>
    <lineage>
        <taxon>Bacteria</taxon>
        <taxon>Pseudomonadati</taxon>
        <taxon>Pseudomonadota</taxon>
        <taxon>Gammaproteobacteria</taxon>
        <taxon>Chromatiales</taxon>
        <taxon>Sedimenticolaceae</taxon>
        <taxon>Thiolapillus</taxon>
    </lineage>
</organism>
<dbReference type="InterPro" id="IPR051167">
    <property type="entry name" value="Prolyl_oligopep/macrocyclase"/>
</dbReference>
<feature type="domain" description="Peptidase S9A N-terminal" evidence="8">
    <location>
        <begin position="9"/>
        <end position="412"/>
    </location>
</feature>
<dbReference type="Pfam" id="PF00326">
    <property type="entry name" value="Peptidase_S9"/>
    <property type="match status" value="1"/>
</dbReference>
<evidence type="ECO:0000256" key="6">
    <source>
        <dbReference type="ARBA" id="ARBA00022825"/>
    </source>
</evidence>
<dbReference type="PANTHER" id="PTHR42881:SF2">
    <property type="entry name" value="PROLYL ENDOPEPTIDASE"/>
    <property type="match status" value="1"/>
</dbReference>
<feature type="domain" description="Peptidase S9 prolyl oligopeptidase catalytic" evidence="7">
    <location>
        <begin position="470"/>
        <end position="680"/>
    </location>
</feature>
<evidence type="ECO:0000256" key="1">
    <source>
        <dbReference type="ARBA" id="ARBA00001070"/>
    </source>
</evidence>